<feature type="region of interest" description="Disordered" evidence="11">
    <location>
        <begin position="218"/>
        <end position="240"/>
    </location>
</feature>
<keyword evidence="7" id="KW-0539">Nucleus</keyword>
<comment type="catalytic activity">
    <reaction evidence="1">
        <text>a uridine in mRNA = a pseudouridine in mRNA</text>
        <dbReference type="Rhea" id="RHEA:56644"/>
        <dbReference type="Rhea" id="RHEA-COMP:14658"/>
        <dbReference type="Rhea" id="RHEA-COMP:14659"/>
        <dbReference type="ChEBI" id="CHEBI:65314"/>
        <dbReference type="ChEBI" id="CHEBI:65315"/>
    </reaction>
</comment>
<name>A0A6P8EH94_PUNGR</name>
<dbReference type="Gene3D" id="3.30.70.580">
    <property type="entry name" value="Pseudouridine synthase I, catalytic domain, N-terminal subdomain"/>
    <property type="match status" value="1"/>
</dbReference>
<feature type="domain" description="Pseudouridine synthase I TruA alpha/beta" evidence="12">
    <location>
        <begin position="364"/>
        <end position="468"/>
    </location>
</feature>
<evidence type="ECO:0000313" key="14">
    <source>
        <dbReference type="RefSeq" id="XP_031404801.1"/>
    </source>
</evidence>
<feature type="binding site" evidence="10">
    <location>
        <position position="164"/>
    </location>
    <ligand>
        <name>substrate</name>
    </ligand>
</feature>
<dbReference type="SUPFAM" id="SSF55120">
    <property type="entry name" value="Pseudouridine synthase"/>
    <property type="match status" value="1"/>
</dbReference>
<evidence type="ECO:0000256" key="6">
    <source>
        <dbReference type="ARBA" id="ARBA00023235"/>
    </source>
</evidence>
<feature type="compositionally biased region" description="Polar residues" evidence="11">
    <location>
        <begin position="533"/>
        <end position="550"/>
    </location>
</feature>
<feature type="region of interest" description="Disordered" evidence="11">
    <location>
        <begin position="1"/>
        <end position="44"/>
    </location>
</feature>
<feature type="compositionally biased region" description="Polar residues" evidence="11">
    <location>
        <begin position="24"/>
        <end position="40"/>
    </location>
</feature>
<sequence>METANDGTPRSPPQQEPDPKRPKMSSTTATSDDDQANTANPRKPRYKRRKIAIFFAYCGVGYQGMQKNPGAKTIEGDLEEALFHAGAVPEPDRGNPKRYDWARSARTDKGVSAVGQVVSGRFYVDPPGLVGRLNSLLPEQIRIFGYKRVTASFNSKKFCDRRRYVYLIPVFALDPSCHRDRESVLASVGSGSELVKCVECSERGRKVVGLMGKRCFSDSKGSADARNGNGNVDSSESVVTGNEVHEVTDVRPGNDINEASDINVDADLNSGPLEGPDGVTEEKGTTEPNARVIEEVTVSSEVEKTGFTEEATSAENARPELGSGTIAIEEKRENGVAEAEPETVKGSTFSYGEKERERFNRILSYYVGTHNFHNFTTRTKAEDPSARRYIISFDASKTVTVEGIEFVKCEVVGQSFMLHQIRKMMGLAVAIMRNCAPESLFEKAFEKDVNINVPTAPEVGLYLDECFFSSYNQKWKESHEELSMKAYEEEAGEFKMKYIYSHIASTEHKEGVVALWLHSLNHRNYPDLRSHNNDQNVVENSGNQVPNMET</sequence>
<dbReference type="GO" id="GO:0031119">
    <property type="term" value="P:tRNA pseudouridine synthesis"/>
    <property type="evidence" value="ECO:0007669"/>
    <property type="project" value="InterPro"/>
</dbReference>
<feature type="active site" description="Nucleophile" evidence="9">
    <location>
        <position position="108"/>
    </location>
</feature>
<keyword evidence="4" id="KW-0507">mRNA processing</keyword>
<comment type="subcellular location">
    <subcellularLocation>
        <location evidence="2">Nucleus</location>
    </subcellularLocation>
</comment>
<keyword evidence="6" id="KW-0413">Isomerase</keyword>
<evidence type="ECO:0000313" key="13">
    <source>
        <dbReference type="Proteomes" id="UP000515151"/>
    </source>
</evidence>
<dbReference type="GO" id="GO:0009982">
    <property type="term" value="F:pseudouridine synthase activity"/>
    <property type="evidence" value="ECO:0007669"/>
    <property type="project" value="InterPro"/>
</dbReference>
<dbReference type="InterPro" id="IPR020097">
    <property type="entry name" value="PsdUridine_synth_TruA_a/b_dom"/>
</dbReference>
<dbReference type="GO" id="GO:0005634">
    <property type="term" value="C:nucleus"/>
    <property type="evidence" value="ECO:0007669"/>
    <property type="project" value="UniProtKB-SubCell"/>
</dbReference>
<dbReference type="GO" id="GO:0006397">
    <property type="term" value="P:mRNA processing"/>
    <property type="evidence" value="ECO:0007669"/>
    <property type="project" value="UniProtKB-KW"/>
</dbReference>
<feature type="region of interest" description="Disordered" evidence="11">
    <location>
        <begin position="264"/>
        <end position="285"/>
    </location>
</feature>
<dbReference type="Pfam" id="PF01416">
    <property type="entry name" value="PseudoU_synth_1"/>
    <property type="match status" value="1"/>
</dbReference>
<dbReference type="CDD" id="cd02568">
    <property type="entry name" value="PseudoU_synth_PUS1_PUS2"/>
    <property type="match status" value="1"/>
</dbReference>
<dbReference type="InterPro" id="IPR041708">
    <property type="entry name" value="PUS1/PUS2-like"/>
</dbReference>
<evidence type="ECO:0000256" key="5">
    <source>
        <dbReference type="ARBA" id="ARBA00022694"/>
    </source>
</evidence>
<evidence type="ECO:0000256" key="11">
    <source>
        <dbReference type="SAM" id="MobiDB-lite"/>
    </source>
</evidence>
<accession>A0A6P8EH94</accession>
<reference evidence="13" key="1">
    <citation type="journal article" date="2020" name="Plant Biotechnol. J.">
        <title>The pomegranate (Punica granatum L.) draft genome dissects genetic divergence between soft- and hard-seeded cultivars.</title>
        <authorList>
            <person name="Luo X."/>
            <person name="Li H."/>
            <person name="Wu Z."/>
            <person name="Yao W."/>
            <person name="Zhao P."/>
            <person name="Cao D."/>
            <person name="Yu H."/>
            <person name="Li K."/>
            <person name="Poudel K."/>
            <person name="Zhao D."/>
            <person name="Zhang F."/>
            <person name="Xia X."/>
            <person name="Chen L."/>
            <person name="Wang Q."/>
            <person name="Jing D."/>
            <person name="Cao S."/>
        </authorList>
    </citation>
    <scope>NUCLEOTIDE SEQUENCE [LARGE SCALE GENOMIC DNA]</scope>
    <source>
        <strain evidence="13">cv. Tunisia</strain>
    </source>
</reference>
<dbReference type="PANTHER" id="PTHR11142:SF4">
    <property type="entry name" value="PSEUDOURIDYLATE SYNTHASE 1 HOMOLOG"/>
    <property type="match status" value="1"/>
</dbReference>
<dbReference type="FunFam" id="3.30.70.660:FF:000002">
    <property type="entry name" value="tRNA pseudouridine synthase"/>
    <property type="match status" value="1"/>
</dbReference>
<dbReference type="Proteomes" id="UP000515151">
    <property type="component" value="Chromosome 7"/>
</dbReference>
<keyword evidence="13" id="KW-1185">Reference proteome</keyword>
<protein>
    <submittedName>
        <fullName evidence="14">tRNA pseudouridine synthase A-like</fullName>
    </submittedName>
</protein>
<organism evidence="13 14">
    <name type="scientific">Punica granatum</name>
    <name type="common">Pomegranate</name>
    <dbReference type="NCBI Taxonomy" id="22663"/>
    <lineage>
        <taxon>Eukaryota</taxon>
        <taxon>Viridiplantae</taxon>
        <taxon>Streptophyta</taxon>
        <taxon>Embryophyta</taxon>
        <taxon>Tracheophyta</taxon>
        <taxon>Spermatophyta</taxon>
        <taxon>Magnoliopsida</taxon>
        <taxon>eudicotyledons</taxon>
        <taxon>Gunneridae</taxon>
        <taxon>Pentapetalae</taxon>
        <taxon>rosids</taxon>
        <taxon>malvids</taxon>
        <taxon>Myrtales</taxon>
        <taxon>Lythraceae</taxon>
        <taxon>Punica</taxon>
    </lineage>
</organism>
<comment type="catalytic activity">
    <reaction evidence="8">
        <text>a uridine in tRNA = a pseudouridine in tRNA</text>
        <dbReference type="Rhea" id="RHEA:54572"/>
        <dbReference type="Rhea" id="RHEA-COMP:13339"/>
        <dbReference type="Rhea" id="RHEA-COMP:13934"/>
        <dbReference type="ChEBI" id="CHEBI:65314"/>
        <dbReference type="ChEBI" id="CHEBI:65315"/>
    </reaction>
</comment>
<reference evidence="14" key="2">
    <citation type="submission" date="2025-08" db="UniProtKB">
        <authorList>
            <consortium name="RefSeq"/>
        </authorList>
    </citation>
    <scope>IDENTIFICATION</scope>
    <source>
        <tissue evidence="14">Leaf</tissue>
    </source>
</reference>
<dbReference type="GeneID" id="116213847"/>
<dbReference type="GO" id="GO:1990481">
    <property type="term" value="P:mRNA pseudouridine synthesis"/>
    <property type="evidence" value="ECO:0007669"/>
    <property type="project" value="TreeGrafter"/>
</dbReference>
<comment type="similarity">
    <text evidence="3">Belongs to the tRNA pseudouridine synthase TruA family.</text>
</comment>
<dbReference type="InterPro" id="IPR001406">
    <property type="entry name" value="PsdUridine_synth_TruA"/>
</dbReference>
<evidence type="ECO:0000256" key="8">
    <source>
        <dbReference type="ARBA" id="ARBA00036943"/>
    </source>
</evidence>
<evidence type="ECO:0000256" key="3">
    <source>
        <dbReference type="ARBA" id="ARBA00009375"/>
    </source>
</evidence>
<dbReference type="InterPro" id="IPR020103">
    <property type="entry name" value="PsdUridine_synth_cat_dom_sf"/>
</dbReference>
<dbReference type="RefSeq" id="XP_031404801.1">
    <property type="nucleotide sequence ID" value="XM_031548941.1"/>
</dbReference>
<evidence type="ECO:0000256" key="7">
    <source>
        <dbReference type="ARBA" id="ARBA00023242"/>
    </source>
</evidence>
<dbReference type="PANTHER" id="PTHR11142">
    <property type="entry name" value="PSEUDOURIDYLATE SYNTHASE"/>
    <property type="match status" value="1"/>
</dbReference>
<dbReference type="GO" id="GO:0003723">
    <property type="term" value="F:RNA binding"/>
    <property type="evidence" value="ECO:0007669"/>
    <property type="project" value="InterPro"/>
</dbReference>
<feature type="region of interest" description="Disordered" evidence="11">
    <location>
        <begin position="528"/>
        <end position="550"/>
    </location>
</feature>
<feature type="compositionally biased region" description="Polar residues" evidence="11">
    <location>
        <begin position="228"/>
        <end position="240"/>
    </location>
</feature>
<evidence type="ECO:0000256" key="10">
    <source>
        <dbReference type="PIRSR" id="PIRSR641708-2"/>
    </source>
</evidence>
<dbReference type="InterPro" id="IPR020095">
    <property type="entry name" value="PsdUridine_synth_TruA_C"/>
</dbReference>
<evidence type="ECO:0000256" key="2">
    <source>
        <dbReference type="ARBA" id="ARBA00004123"/>
    </source>
</evidence>
<evidence type="ECO:0000256" key="4">
    <source>
        <dbReference type="ARBA" id="ARBA00022664"/>
    </source>
</evidence>
<dbReference type="AlphaFoldDB" id="A0A6P8EH94"/>
<dbReference type="FunFam" id="3.30.70.580:FF:000002">
    <property type="entry name" value="tRNA pseudouridine synthase"/>
    <property type="match status" value="1"/>
</dbReference>
<gene>
    <name evidence="14" type="primary">LOC116213847</name>
</gene>
<evidence type="ECO:0000259" key="12">
    <source>
        <dbReference type="Pfam" id="PF01416"/>
    </source>
</evidence>
<proteinExistence type="inferred from homology"/>
<dbReference type="OrthoDB" id="10256309at2759"/>
<evidence type="ECO:0000256" key="9">
    <source>
        <dbReference type="PIRSR" id="PIRSR641708-1"/>
    </source>
</evidence>
<evidence type="ECO:0000256" key="1">
    <source>
        <dbReference type="ARBA" id="ARBA00001166"/>
    </source>
</evidence>
<dbReference type="Gene3D" id="3.30.70.660">
    <property type="entry name" value="Pseudouridine synthase I, catalytic domain, C-terminal subdomain"/>
    <property type="match status" value="1"/>
</dbReference>
<keyword evidence="5" id="KW-0819">tRNA processing</keyword>
<dbReference type="InterPro" id="IPR020094">
    <property type="entry name" value="TruA/RsuA/RluB/E/F_N"/>
</dbReference>